<evidence type="ECO:0000256" key="10">
    <source>
        <dbReference type="PROSITE-ProRule" id="PRU10072"/>
    </source>
</evidence>
<evidence type="ECO:0000259" key="12">
    <source>
        <dbReference type="SMART" id="SM00986"/>
    </source>
</evidence>
<organism evidence="13 14">
    <name type="scientific">Ureibacillus xyleni</name>
    <dbReference type="NCBI Taxonomy" id="614648"/>
    <lineage>
        <taxon>Bacteria</taxon>
        <taxon>Bacillati</taxon>
        <taxon>Bacillota</taxon>
        <taxon>Bacilli</taxon>
        <taxon>Bacillales</taxon>
        <taxon>Caryophanaceae</taxon>
        <taxon>Ureibacillus</taxon>
    </lineage>
</organism>
<keyword evidence="14" id="KW-1185">Reference proteome</keyword>
<dbReference type="PROSITE" id="PS00130">
    <property type="entry name" value="U_DNA_GLYCOSYLASE"/>
    <property type="match status" value="1"/>
</dbReference>
<dbReference type="AlphaFoldDB" id="A0A285RB31"/>
<feature type="active site" description="Proton acceptor" evidence="9 10">
    <location>
        <position position="65"/>
    </location>
</feature>
<feature type="domain" description="Uracil-DNA glycosylase-like" evidence="12">
    <location>
        <begin position="50"/>
        <end position="212"/>
    </location>
</feature>
<sequence>MNTVFDNDWQDILAEEFEKRYFIHLQEFVADQYNKSTVYPPKHEVMNAFKKIPYSKVKVVVLGQDPYHGKGQANGLCFSVNSGVLIPPSLKNIFQELHNDLGCPIPTDGNLMKWANQGVFLLNTVLTVREGEANSHKGEGWEQFTDVVIEKLAERTRPMIFVLWGKPAQKKKKIIERYGPHHYILEAAHPSPLSAYRGFFGSKPFSKINTKLAEWGQPPIDWSL</sequence>
<comment type="similarity">
    <text evidence="3 9 11">Belongs to the uracil-DNA glycosylase (UDG) superfamily. UNG family.</text>
</comment>
<dbReference type="HAMAP" id="MF_00148">
    <property type="entry name" value="UDG"/>
    <property type="match status" value="1"/>
</dbReference>
<dbReference type="Proteomes" id="UP000219636">
    <property type="component" value="Unassembled WGS sequence"/>
</dbReference>
<dbReference type="EMBL" id="OBMQ01000001">
    <property type="protein sequence ID" value="SOB89577.1"/>
    <property type="molecule type" value="Genomic_DNA"/>
</dbReference>
<evidence type="ECO:0000256" key="6">
    <source>
        <dbReference type="ARBA" id="ARBA00022763"/>
    </source>
</evidence>
<dbReference type="InterPro" id="IPR002043">
    <property type="entry name" value="UDG_fam1"/>
</dbReference>
<evidence type="ECO:0000256" key="9">
    <source>
        <dbReference type="HAMAP-Rule" id="MF_00148"/>
    </source>
</evidence>
<dbReference type="InterPro" id="IPR005122">
    <property type="entry name" value="Uracil-DNA_glycosylase-like"/>
</dbReference>
<dbReference type="NCBIfam" id="NF003589">
    <property type="entry name" value="PRK05254.1-2"/>
    <property type="match status" value="1"/>
</dbReference>
<dbReference type="Gene3D" id="3.40.470.10">
    <property type="entry name" value="Uracil-DNA glycosylase-like domain"/>
    <property type="match status" value="1"/>
</dbReference>
<reference evidence="14" key="1">
    <citation type="submission" date="2017-08" db="EMBL/GenBank/DDBJ databases">
        <authorList>
            <person name="Varghese N."/>
            <person name="Submissions S."/>
        </authorList>
    </citation>
    <scope>NUCLEOTIDE SEQUENCE [LARGE SCALE GENOMIC DNA]</scope>
    <source>
        <strain evidence="14">JC22</strain>
    </source>
</reference>
<dbReference type="OrthoDB" id="9804372at2"/>
<dbReference type="PANTHER" id="PTHR11264">
    <property type="entry name" value="URACIL-DNA GLYCOSYLASE"/>
    <property type="match status" value="1"/>
</dbReference>
<evidence type="ECO:0000256" key="5">
    <source>
        <dbReference type="ARBA" id="ARBA00018429"/>
    </source>
</evidence>
<proteinExistence type="inferred from homology"/>
<accession>A0A285RB31</accession>
<dbReference type="CDD" id="cd10027">
    <property type="entry name" value="UDG-F1-like"/>
    <property type="match status" value="1"/>
</dbReference>
<gene>
    <name evidence="9" type="primary">ung</name>
    <name evidence="13" type="ORF">SAMN05880501_10129</name>
</gene>
<dbReference type="GO" id="GO:0004844">
    <property type="term" value="F:uracil DNA N-glycosylase activity"/>
    <property type="evidence" value="ECO:0007669"/>
    <property type="project" value="UniProtKB-UniRule"/>
</dbReference>
<comment type="subcellular location">
    <subcellularLocation>
        <location evidence="9">Cytoplasm</location>
    </subcellularLocation>
</comment>
<keyword evidence="8 9" id="KW-0234">DNA repair</keyword>
<dbReference type="PANTHER" id="PTHR11264:SF0">
    <property type="entry name" value="URACIL-DNA GLYCOSYLASE"/>
    <property type="match status" value="1"/>
</dbReference>
<dbReference type="SMART" id="SM00987">
    <property type="entry name" value="UreE_C"/>
    <property type="match status" value="1"/>
</dbReference>
<evidence type="ECO:0000256" key="11">
    <source>
        <dbReference type="RuleBase" id="RU003780"/>
    </source>
</evidence>
<name>A0A285RB31_9BACL</name>
<dbReference type="NCBIfam" id="NF003591">
    <property type="entry name" value="PRK05254.1-4"/>
    <property type="match status" value="1"/>
</dbReference>
<dbReference type="GO" id="GO:0005737">
    <property type="term" value="C:cytoplasm"/>
    <property type="evidence" value="ECO:0007669"/>
    <property type="project" value="UniProtKB-SubCell"/>
</dbReference>
<evidence type="ECO:0000256" key="7">
    <source>
        <dbReference type="ARBA" id="ARBA00022801"/>
    </source>
</evidence>
<protein>
    <recommendedName>
        <fullName evidence="5 9">Uracil-DNA glycosylase</fullName>
        <shortName evidence="9">UDG</shortName>
        <ecNumber evidence="4 9">3.2.2.27</ecNumber>
    </recommendedName>
</protein>
<comment type="catalytic activity">
    <reaction evidence="1 9 11">
        <text>Hydrolyzes single-stranded DNA or mismatched double-stranded DNA and polynucleotides, releasing free uracil.</text>
        <dbReference type="EC" id="3.2.2.27"/>
    </reaction>
</comment>
<evidence type="ECO:0000256" key="1">
    <source>
        <dbReference type="ARBA" id="ARBA00001400"/>
    </source>
</evidence>
<dbReference type="Pfam" id="PF03167">
    <property type="entry name" value="UDG"/>
    <property type="match status" value="1"/>
</dbReference>
<evidence type="ECO:0000256" key="2">
    <source>
        <dbReference type="ARBA" id="ARBA00002631"/>
    </source>
</evidence>
<evidence type="ECO:0000256" key="3">
    <source>
        <dbReference type="ARBA" id="ARBA00008184"/>
    </source>
</evidence>
<dbReference type="SMART" id="SM00986">
    <property type="entry name" value="UDG"/>
    <property type="match status" value="1"/>
</dbReference>
<dbReference type="RefSeq" id="WP_097071624.1">
    <property type="nucleotide sequence ID" value="NZ_OBMQ01000001.1"/>
</dbReference>
<evidence type="ECO:0000256" key="8">
    <source>
        <dbReference type="ARBA" id="ARBA00023204"/>
    </source>
</evidence>
<dbReference type="EC" id="3.2.2.27" evidence="4 9"/>
<dbReference type="SUPFAM" id="SSF52141">
    <property type="entry name" value="Uracil-DNA glycosylase-like"/>
    <property type="match status" value="1"/>
</dbReference>
<keyword evidence="9" id="KW-0963">Cytoplasm</keyword>
<dbReference type="NCBIfam" id="NF003588">
    <property type="entry name" value="PRK05254.1-1"/>
    <property type="match status" value="1"/>
</dbReference>
<dbReference type="FunFam" id="3.40.470.10:FF:000001">
    <property type="entry name" value="Uracil-DNA glycosylase"/>
    <property type="match status" value="1"/>
</dbReference>
<keyword evidence="6 9" id="KW-0227">DNA damage</keyword>
<evidence type="ECO:0000256" key="4">
    <source>
        <dbReference type="ARBA" id="ARBA00012030"/>
    </source>
</evidence>
<evidence type="ECO:0000313" key="14">
    <source>
        <dbReference type="Proteomes" id="UP000219636"/>
    </source>
</evidence>
<dbReference type="GO" id="GO:0097510">
    <property type="term" value="P:base-excision repair, AP site formation via deaminated base removal"/>
    <property type="evidence" value="ECO:0007669"/>
    <property type="project" value="TreeGrafter"/>
</dbReference>
<dbReference type="InterPro" id="IPR036895">
    <property type="entry name" value="Uracil-DNA_glycosylase-like_sf"/>
</dbReference>
<dbReference type="NCBIfam" id="TIGR00628">
    <property type="entry name" value="ung"/>
    <property type="match status" value="1"/>
</dbReference>
<comment type="function">
    <text evidence="2 9 11">Excises uracil residues from the DNA which can arise as a result of misincorporation of dUMP residues by DNA polymerase or due to deamination of cytosine.</text>
</comment>
<evidence type="ECO:0000313" key="13">
    <source>
        <dbReference type="EMBL" id="SOB89577.1"/>
    </source>
</evidence>
<keyword evidence="7 9" id="KW-0378">Hydrolase</keyword>
<dbReference type="InterPro" id="IPR018085">
    <property type="entry name" value="Ura-DNA_Glyclase_AS"/>
</dbReference>
<dbReference type="NCBIfam" id="NF003592">
    <property type="entry name" value="PRK05254.1-5"/>
    <property type="match status" value="1"/>
</dbReference>